<evidence type="ECO:0000313" key="2">
    <source>
        <dbReference type="EMBL" id="KAJ8879067.1"/>
    </source>
</evidence>
<reference evidence="2 3" key="1">
    <citation type="submission" date="2023-02" db="EMBL/GenBank/DDBJ databases">
        <title>LHISI_Scaffold_Assembly.</title>
        <authorList>
            <person name="Stuart O.P."/>
            <person name="Cleave R."/>
            <person name="Magrath M.J.L."/>
            <person name="Mikheyev A.S."/>
        </authorList>
    </citation>
    <scope>NUCLEOTIDE SEQUENCE [LARGE SCALE GENOMIC DNA]</scope>
    <source>
        <strain evidence="2">Daus_M_001</strain>
        <tissue evidence="2">Leg muscle</tissue>
    </source>
</reference>
<protein>
    <recommendedName>
        <fullName evidence="1">DDE-1 domain-containing protein</fullName>
    </recommendedName>
</protein>
<dbReference type="PANTHER" id="PTHR19303:SF16">
    <property type="entry name" value="JERKY PROTEIN HOMOLOG-LIKE"/>
    <property type="match status" value="1"/>
</dbReference>
<accession>A0ABQ9H468</accession>
<dbReference type="Proteomes" id="UP001159363">
    <property type="component" value="Chromosome 6"/>
</dbReference>
<name>A0ABQ9H468_9NEOP</name>
<dbReference type="PANTHER" id="PTHR19303">
    <property type="entry name" value="TRANSPOSON"/>
    <property type="match status" value="1"/>
</dbReference>
<gene>
    <name evidence="2" type="ORF">PR048_019673</name>
</gene>
<sequence>MRHRVCQLTIMGEILPANDIAADEYLSEFAYLIASENYSPQQVYNTDKKGLNFEAHPIKSIASKEELAAPGFKMDKQRLTKMVFQKALLMIDNAPLHPSDTVLVNGDVNEIFLSPNVTSIIEQMDQGVLQNIKLHNRKIFLRALIEREEPSVKEK</sequence>
<comment type="caution">
    <text evidence="2">The sequence shown here is derived from an EMBL/GenBank/DDBJ whole genome shotgun (WGS) entry which is preliminary data.</text>
</comment>
<evidence type="ECO:0000259" key="1">
    <source>
        <dbReference type="Pfam" id="PF03184"/>
    </source>
</evidence>
<dbReference type="InterPro" id="IPR050863">
    <property type="entry name" value="CenT-Element_Derived"/>
</dbReference>
<proteinExistence type="predicted"/>
<dbReference type="Pfam" id="PF03184">
    <property type="entry name" value="DDE_1"/>
    <property type="match status" value="1"/>
</dbReference>
<dbReference type="EMBL" id="JARBHB010000007">
    <property type="protein sequence ID" value="KAJ8879067.1"/>
    <property type="molecule type" value="Genomic_DNA"/>
</dbReference>
<organism evidence="2 3">
    <name type="scientific">Dryococelus australis</name>
    <dbReference type="NCBI Taxonomy" id="614101"/>
    <lineage>
        <taxon>Eukaryota</taxon>
        <taxon>Metazoa</taxon>
        <taxon>Ecdysozoa</taxon>
        <taxon>Arthropoda</taxon>
        <taxon>Hexapoda</taxon>
        <taxon>Insecta</taxon>
        <taxon>Pterygota</taxon>
        <taxon>Neoptera</taxon>
        <taxon>Polyneoptera</taxon>
        <taxon>Phasmatodea</taxon>
        <taxon>Verophasmatodea</taxon>
        <taxon>Anareolatae</taxon>
        <taxon>Phasmatidae</taxon>
        <taxon>Eurycanthinae</taxon>
        <taxon>Dryococelus</taxon>
    </lineage>
</organism>
<feature type="domain" description="DDE-1" evidence="1">
    <location>
        <begin position="76"/>
        <end position="152"/>
    </location>
</feature>
<evidence type="ECO:0000313" key="3">
    <source>
        <dbReference type="Proteomes" id="UP001159363"/>
    </source>
</evidence>
<keyword evidence="3" id="KW-1185">Reference proteome</keyword>
<dbReference type="InterPro" id="IPR004875">
    <property type="entry name" value="DDE_SF_endonuclease_dom"/>
</dbReference>